<dbReference type="SUPFAM" id="SSF82784">
    <property type="entry name" value="OsmC-like"/>
    <property type="match status" value="1"/>
</dbReference>
<name>A0A9X3TWB1_9PROT</name>
<dbReference type="NCBIfam" id="TIGR03562">
    <property type="entry name" value="osmo_induc_OsmC"/>
    <property type="match status" value="1"/>
</dbReference>
<dbReference type="GO" id="GO:0006979">
    <property type="term" value="P:response to oxidative stress"/>
    <property type="evidence" value="ECO:0007669"/>
    <property type="project" value="InterPro"/>
</dbReference>
<dbReference type="InterPro" id="IPR036102">
    <property type="entry name" value="OsmC/Ohrsf"/>
</dbReference>
<evidence type="ECO:0000313" key="1">
    <source>
        <dbReference type="EMBL" id="MDA5192928.1"/>
    </source>
</evidence>
<dbReference type="InterPro" id="IPR052707">
    <property type="entry name" value="OsmC_Ohr_Peroxiredoxin"/>
</dbReference>
<dbReference type="InterPro" id="IPR015946">
    <property type="entry name" value="KH_dom-like_a/b"/>
</dbReference>
<keyword evidence="2" id="KW-1185">Reference proteome</keyword>
<reference evidence="1" key="1">
    <citation type="submission" date="2022-08" db="EMBL/GenBank/DDBJ databases">
        <authorList>
            <person name="Vandamme P."/>
            <person name="Hettiarachchi A."/>
            <person name="Peeters C."/>
            <person name="Cnockaert M."/>
            <person name="Carlier A."/>
        </authorList>
    </citation>
    <scope>NUCLEOTIDE SEQUENCE</scope>
    <source>
        <strain evidence="1">LMG 31809</strain>
    </source>
</reference>
<protein>
    <submittedName>
        <fullName evidence="1">OsmC family protein</fullName>
    </submittedName>
</protein>
<evidence type="ECO:0000313" key="2">
    <source>
        <dbReference type="Proteomes" id="UP001141619"/>
    </source>
</evidence>
<proteinExistence type="predicted"/>
<dbReference type="InterPro" id="IPR003718">
    <property type="entry name" value="OsmC/Ohr_fam"/>
</dbReference>
<dbReference type="Pfam" id="PF02566">
    <property type="entry name" value="OsmC"/>
    <property type="match status" value="1"/>
</dbReference>
<organism evidence="1 2">
    <name type="scientific">Govanella unica</name>
    <dbReference type="NCBI Taxonomy" id="2975056"/>
    <lineage>
        <taxon>Bacteria</taxon>
        <taxon>Pseudomonadati</taxon>
        <taxon>Pseudomonadota</taxon>
        <taxon>Alphaproteobacteria</taxon>
        <taxon>Emcibacterales</taxon>
        <taxon>Govanellaceae</taxon>
        <taxon>Govanella</taxon>
    </lineage>
</organism>
<sequence length="141" mass="15042">MAIRTAEAEWHGSLAEGSGHMRLGSGAFDGPYDFRSRMADGKGTNPEELLGAAHAGCFSMALALQLANAGHKVERIHTHAKVHFEQRDGGWSIHRIDLDTEASAAGLPEATFQEQAEAAKTNCPVSRALAGVDIHLTARLI</sequence>
<dbReference type="InterPro" id="IPR019904">
    <property type="entry name" value="Peroxiredoxin_OsmC"/>
</dbReference>
<dbReference type="PANTHER" id="PTHR42830">
    <property type="entry name" value="OSMOTICALLY INDUCIBLE FAMILY PROTEIN"/>
    <property type="match status" value="1"/>
</dbReference>
<dbReference type="AlphaFoldDB" id="A0A9X3TWB1"/>
<reference evidence="1" key="2">
    <citation type="journal article" date="2023" name="Syst. Appl. Microbiol.">
        <title>Govania unica gen. nov., sp. nov., a rare biosphere bacterium that represents a novel family in the class Alphaproteobacteria.</title>
        <authorList>
            <person name="Vandamme P."/>
            <person name="Peeters C."/>
            <person name="Hettiarachchi A."/>
            <person name="Cnockaert M."/>
            <person name="Carlier A."/>
        </authorList>
    </citation>
    <scope>NUCLEOTIDE SEQUENCE</scope>
    <source>
        <strain evidence="1">LMG 31809</strain>
    </source>
</reference>
<dbReference type="PANTHER" id="PTHR42830:SF1">
    <property type="entry name" value="OSMOTICALLY INDUCIBLE FAMILY PROTEIN"/>
    <property type="match status" value="1"/>
</dbReference>
<dbReference type="EMBL" id="JANWOI010000001">
    <property type="protein sequence ID" value="MDA5192928.1"/>
    <property type="molecule type" value="Genomic_DNA"/>
</dbReference>
<dbReference type="Proteomes" id="UP001141619">
    <property type="component" value="Unassembled WGS sequence"/>
</dbReference>
<gene>
    <name evidence="1" type="ORF">NYP16_03005</name>
</gene>
<dbReference type="Gene3D" id="3.30.300.20">
    <property type="match status" value="1"/>
</dbReference>
<comment type="caution">
    <text evidence="1">The sequence shown here is derived from an EMBL/GenBank/DDBJ whole genome shotgun (WGS) entry which is preliminary data.</text>
</comment>
<dbReference type="GO" id="GO:0004601">
    <property type="term" value="F:peroxidase activity"/>
    <property type="evidence" value="ECO:0007669"/>
    <property type="project" value="InterPro"/>
</dbReference>
<accession>A0A9X3TWB1</accession>
<dbReference type="RefSeq" id="WP_274942629.1">
    <property type="nucleotide sequence ID" value="NZ_JANWOI010000001.1"/>
</dbReference>